<dbReference type="InterPro" id="IPR018253">
    <property type="entry name" value="DnaJ_domain_CS"/>
</dbReference>
<dbReference type="InterPro" id="IPR008971">
    <property type="entry name" value="HSP40/DnaJ_pept-bd"/>
</dbReference>
<dbReference type="FunFam" id="2.60.260.20:FF:000005">
    <property type="entry name" value="Chaperone protein dnaJ 1, mitochondrial"/>
    <property type="match status" value="1"/>
</dbReference>
<dbReference type="InterPro" id="IPR012724">
    <property type="entry name" value="DnaJ"/>
</dbReference>
<dbReference type="InterPro" id="IPR002939">
    <property type="entry name" value="DnaJ_C"/>
</dbReference>
<dbReference type="Pfam" id="PF01556">
    <property type="entry name" value="DnaJ_C"/>
    <property type="match status" value="1"/>
</dbReference>
<dbReference type="Gene3D" id="2.60.260.20">
    <property type="entry name" value="Urease metallochaperone UreE, N-terminal domain"/>
    <property type="match status" value="2"/>
</dbReference>
<dbReference type="Pfam" id="PF00684">
    <property type="entry name" value="DnaJ_CXXCXGXG"/>
    <property type="match status" value="1"/>
</dbReference>
<dbReference type="CDD" id="cd10719">
    <property type="entry name" value="DnaJ_zf"/>
    <property type="match status" value="1"/>
</dbReference>
<organism evidence="11 12">
    <name type="scientific">Morchella conica CCBAS932</name>
    <dbReference type="NCBI Taxonomy" id="1392247"/>
    <lineage>
        <taxon>Eukaryota</taxon>
        <taxon>Fungi</taxon>
        <taxon>Dikarya</taxon>
        <taxon>Ascomycota</taxon>
        <taxon>Pezizomycotina</taxon>
        <taxon>Pezizomycetes</taxon>
        <taxon>Pezizales</taxon>
        <taxon>Morchellaceae</taxon>
        <taxon>Morchella</taxon>
    </lineage>
</organism>
<dbReference type="PANTHER" id="PTHR43096">
    <property type="entry name" value="DNAJ HOMOLOG 1, MITOCHONDRIAL-RELATED"/>
    <property type="match status" value="1"/>
</dbReference>
<dbReference type="GO" id="GO:0042026">
    <property type="term" value="P:protein refolding"/>
    <property type="evidence" value="ECO:0007669"/>
    <property type="project" value="TreeGrafter"/>
</dbReference>
<dbReference type="PROSITE" id="PS51188">
    <property type="entry name" value="ZF_CR"/>
    <property type="match status" value="1"/>
</dbReference>
<feature type="compositionally biased region" description="Low complexity" evidence="8">
    <location>
        <begin position="32"/>
        <end position="42"/>
    </location>
</feature>
<dbReference type="Gene3D" id="1.10.287.110">
    <property type="entry name" value="DnaJ domain"/>
    <property type="match status" value="1"/>
</dbReference>
<protein>
    <recommendedName>
        <fullName evidence="6">DnaJ homolog 1, mitochondrial</fullName>
    </recommendedName>
</protein>
<keyword evidence="3 7" id="KW-0863">Zinc-finger</keyword>
<dbReference type="SUPFAM" id="SSF57938">
    <property type="entry name" value="DnaJ/Hsp40 cysteine-rich domain"/>
    <property type="match status" value="1"/>
</dbReference>
<dbReference type="FunCoup" id="A0A3N4KTG1">
    <property type="interactions" value="882"/>
</dbReference>
<dbReference type="HAMAP" id="MF_01152">
    <property type="entry name" value="DnaJ"/>
    <property type="match status" value="1"/>
</dbReference>
<dbReference type="CDD" id="cd10747">
    <property type="entry name" value="DnaJ_C"/>
    <property type="match status" value="1"/>
</dbReference>
<evidence type="ECO:0000259" key="9">
    <source>
        <dbReference type="PROSITE" id="PS50076"/>
    </source>
</evidence>
<feature type="region of interest" description="Disordered" evidence="8">
    <location>
        <begin position="28"/>
        <end position="51"/>
    </location>
</feature>
<evidence type="ECO:0000256" key="7">
    <source>
        <dbReference type="PROSITE-ProRule" id="PRU00546"/>
    </source>
</evidence>
<dbReference type="FunFam" id="2.10.230.10:FF:000001">
    <property type="entry name" value="DnaJ subfamily A member 2"/>
    <property type="match status" value="1"/>
</dbReference>
<evidence type="ECO:0000259" key="10">
    <source>
        <dbReference type="PROSITE" id="PS51188"/>
    </source>
</evidence>
<dbReference type="GO" id="GO:0005737">
    <property type="term" value="C:cytoplasm"/>
    <property type="evidence" value="ECO:0007669"/>
    <property type="project" value="TreeGrafter"/>
</dbReference>
<evidence type="ECO:0000313" key="11">
    <source>
        <dbReference type="EMBL" id="RPB13853.1"/>
    </source>
</evidence>
<accession>A0A3N4KTG1</accession>
<dbReference type="Gene3D" id="2.10.230.10">
    <property type="entry name" value="Heat shock protein DnaJ, cysteine-rich domain"/>
    <property type="match status" value="1"/>
</dbReference>
<feature type="compositionally biased region" description="Basic and acidic residues" evidence="8">
    <location>
        <begin position="474"/>
        <end position="483"/>
    </location>
</feature>
<dbReference type="InterPro" id="IPR001623">
    <property type="entry name" value="DnaJ_domain"/>
</dbReference>
<feature type="region of interest" description="Disordered" evidence="8">
    <location>
        <begin position="445"/>
        <end position="504"/>
    </location>
</feature>
<evidence type="ECO:0000256" key="5">
    <source>
        <dbReference type="ARBA" id="ARBA00023186"/>
    </source>
</evidence>
<evidence type="ECO:0000256" key="6">
    <source>
        <dbReference type="ARBA" id="ARBA00072890"/>
    </source>
</evidence>
<dbReference type="GO" id="GO:0031072">
    <property type="term" value="F:heat shock protein binding"/>
    <property type="evidence" value="ECO:0007669"/>
    <property type="project" value="InterPro"/>
</dbReference>
<proteinExistence type="inferred from homology"/>
<evidence type="ECO:0000256" key="2">
    <source>
        <dbReference type="ARBA" id="ARBA00022737"/>
    </source>
</evidence>
<dbReference type="InterPro" id="IPR001305">
    <property type="entry name" value="HSP_DnaJ_Cys-rich_dom"/>
</dbReference>
<dbReference type="GO" id="GO:0008270">
    <property type="term" value="F:zinc ion binding"/>
    <property type="evidence" value="ECO:0007669"/>
    <property type="project" value="UniProtKB-KW"/>
</dbReference>
<dbReference type="STRING" id="1392247.A0A3N4KTG1"/>
<keyword evidence="2" id="KW-0677">Repeat</keyword>
<dbReference type="SUPFAM" id="SSF46565">
    <property type="entry name" value="Chaperone J-domain"/>
    <property type="match status" value="1"/>
</dbReference>
<dbReference type="PANTHER" id="PTHR43096:SF52">
    <property type="entry name" value="DNAJ HOMOLOG 1, MITOCHONDRIAL-RELATED"/>
    <property type="match status" value="1"/>
</dbReference>
<keyword evidence="4 7" id="KW-0862">Zinc</keyword>
<evidence type="ECO:0000256" key="3">
    <source>
        <dbReference type="ARBA" id="ARBA00022771"/>
    </source>
</evidence>
<sequence length="504" mass="53872">MSFVLPRAVRLLRGTKSQVCHYRCLQSSVGHSRPSAPSSNSRRLTERSFHASPTKFSSIKNPYTVLGVPKTASAAEIKKAYYGLARKWHPDTNKEPQAREKFQELQAAYEILRDPEKKTMFDQHGESAFDTSGGFNPGAGAGGFGGHPSGFSGFGGGGFGADFSFEDLFNAFSGTTHGKRGGGFQGVVMGDNIELQTTISFMEAAKGTEKDIKTEPLVTCKTCSGSGMKQGEKRKDCGRCGGTGSRIHHMAGGFQMAATCDTCNGEGVLMPRGAECRTCSGAGVTKETRSVHIDIPAGIEDGMRLRVSGEGHALPASSPGARTIRGDLYIHVRVAAHKDFGRKGADVTYTATLPFTTAILGGKITIPTLDGEVDLKVREGTNSGDKVTIPGAGMKKIGKSRCGDLKIEYKVNLPKKFTHTQRTLLELLADEFKDPDANRIMNVSLDHTSSSSTSSTENRPGHSSFLKRLFNSITHHEDKDKPPRNSGAPDDEEGSKKASGSGSG</sequence>
<gene>
    <name evidence="11" type="ORF">P167DRAFT_552721</name>
</gene>
<dbReference type="PROSITE" id="PS50076">
    <property type="entry name" value="DNAJ_2"/>
    <property type="match status" value="1"/>
</dbReference>
<dbReference type="Proteomes" id="UP000277580">
    <property type="component" value="Unassembled WGS sequence"/>
</dbReference>
<evidence type="ECO:0000256" key="1">
    <source>
        <dbReference type="ARBA" id="ARBA00022723"/>
    </source>
</evidence>
<dbReference type="SMART" id="SM00271">
    <property type="entry name" value="DnaJ"/>
    <property type="match status" value="1"/>
</dbReference>
<dbReference type="InterPro" id="IPR036410">
    <property type="entry name" value="HSP_DnaJ_Cys-rich_dom_sf"/>
</dbReference>
<dbReference type="GO" id="GO:0051082">
    <property type="term" value="F:unfolded protein binding"/>
    <property type="evidence" value="ECO:0007669"/>
    <property type="project" value="InterPro"/>
</dbReference>
<dbReference type="Pfam" id="PF00226">
    <property type="entry name" value="DnaJ"/>
    <property type="match status" value="1"/>
</dbReference>
<dbReference type="AlphaFoldDB" id="A0A3N4KTG1"/>
<feature type="zinc finger region" description="CR-type" evidence="7">
    <location>
        <begin position="207"/>
        <end position="288"/>
    </location>
</feature>
<keyword evidence="1 7" id="KW-0479">Metal-binding</keyword>
<keyword evidence="12" id="KW-1185">Reference proteome</keyword>
<dbReference type="GO" id="GO:0005524">
    <property type="term" value="F:ATP binding"/>
    <property type="evidence" value="ECO:0007669"/>
    <property type="project" value="InterPro"/>
</dbReference>
<dbReference type="SUPFAM" id="SSF49493">
    <property type="entry name" value="HSP40/DnaJ peptide-binding domain"/>
    <property type="match status" value="2"/>
</dbReference>
<dbReference type="EMBL" id="ML119120">
    <property type="protein sequence ID" value="RPB13853.1"/>
    <property type="molecule type" value="Genomic_DNA"/>
</dbReference>
<dbReference type="GO" id="GO:0009408">
    <property type="term" value="P:response to heat"/>
    <property type="evidence" value="ECO:0007669"/>
    <property type="project" value="InterPro"/>
</dbReference>
<evidence type="ECO:0000256" key="8">
    <source>
        <dbReference type="SAM" id="MobiDB-lite"/>
    </source>
</evidence>
<name>A0A3N4KTG1_9PEZI</name>
<dbReference type="OrthoDB" id="10256793at2759"/>
<dbReference type="PRINTS" id="PR00625">
    <property type="entry name" value="JDOMAIN"/>
</dbReference>
<keyword evidence="5" id="KW-0143">Chaperone</keyword>
<feature type="domain" description="CR-type" evidence="10">
    <location>
        <begin position="207"/>
        <end position="288"/>
    </location>
</feature>
<dbReference type="InterPro" id="IPR036869">
    <property type="entry name" value="J_dom_sf"/>
</dbReference>
<reference evidence="11 12" key="1">
    <citation type="journal article" date="2018" name="Nat. Ecol. Evol.">
        <title>Pezizomycetes genomes reveal the molecular basis of ectomycorrhizal truffle lifestyle.</title>
        <authorList>
            <person name="Murat C."/>
            <person name="Payen T."/>
            <person name="Noel B."/>
            <person name="Kuo A."/>
            <person name="Morin E."/>
            <person name="Chen J."/>
            <person name="Kohler A."/>
            <person name="Krizsan K."/>
            <person name="Balestrini R."/>
            <person name="Da Silva C."/>
            <person name="Montanini B."/>
            <person name="Hainaut M."/>
            <person name="Levati E."/>
            <person name="Barry K.W."/>
            <person name="Belfiori B."/>
            <person name="Cichocki N."/>
            <person name="Clum A."/>
            <person name="Dockter R.B."/>
            <person name="Fauchery L."/>
            <person name="Guy J."/>
            <person name="Iotti M."/>
            <person name="Le Tacon F."/>
            <person name="Lindquist E.A."/>
            <person name="Lipzen A."/>
            <person name="Malagnac F."/>
            <person name="Mello A."/>
            <person name="Molinier V."/>
            <person name="Miyauchi S."/>
            <person name="Poulain J."/>
            <person name="Riccioni C."/>
            <person name="Rubini A."/>
            <person name="Sitrit Y."/>
            <person name="Splivallo R."/>
            <person name="Traeger S."/>
            <person name="Wang M."/>
            <person name="Zifcakova L."/>
            <person name="Wipf D."/>
            <person name="Zambonelli A."/>
            <person name="Paolocci F."/>
            <person name="Nowrousian M."/>
            <person name="Ottonello S."/>
            <person name="Baldrian P."/>
            <person name="Spatafora J.W."/>
            <person name="Henrissat B."/>
            <person name="Nagy L.G."/>
            <person name="Aury J.M."/>
            <person name="Wincker P."/>
            <person name="Grigoriev I.V."/>
            <person name="Bonfante P."/>
            <person name="Martin F.M."/>
        </authorList>
    </citation>
    <scope>NUCLEOTIDE SEQUENCE [LARGE SCALE GENOMIC DNA]</scope>
    <source>
        <strain evidence="11 12">CCBAS932</strain>
    </source>
</reference>
<dbReference type="InParanoid" id="A0A3N4KTG1"/>
<dbReference type="CDD" id="cd06257">
    <property type="entry name" value="DnaJ"/>
    <property type="match status" value="1"/>
</dbReference>
<evidence type="ECO:0000313" key="12">
    <source>
        <dbReference type="Proteomes" id="UP000277580"/>
    </source>
</evidence>
<dbReference type="PROSITE" id="PS00636">
    <property type="entry name" value="DNAJ_1"/>
    <property type="match status" value="1"/>
</dbReference>
<evidence type="ECO:0000256" key="4">
    <source>
        <dbReference type="ARBA" id="ARBA00022833"/>
    </source>
</evidence>
<feature type="domain" description="J" evidence="9">
    <location>
        <begin position="61"/>
        <end position="125"/>
    </location>
</feature>